<dbReference type="InterPro" id="IPR001715">
    <property type="entry name" value="CH_dom"/>
</dbReference>
<dbReference type="InterPro" id="IPR000557">
    <property type="entry name" value="Calponin_repeat"/>
</dbReference>
<dbReference type="PRINTS" id="PR00888">
    <property type="entry name" value="SM22CALPONIN"/>
</dbReference>
<comment type="similarity">
    <text evidence="1 6">Belongs to the calponin family.</text>
</comment>
<evidence type="ECO:0000256" key="3">
    <source>
        <dbReference type="ARBA" id="ARBA00022860"/>
    </source>
</evidence>
<organism evidence="8 9">
    <name type="scientific">Ramazzottius varieornatus</name>
    <name type="common">Water bear</name>
    <name type="synonym">Tardigrade</name>
    <dbReference type="NCBI Taxonomy" id="947166"/>
    <lineage>
        <taxon>Eukaryota</taxon>
        <taxon>Metazoa</taxon>
        <taxon>Ecdysozoa</taxon>
        <taxon>Tardigrada</taxon>
        <taxon>Eutardigrada</taxon>
        <taxon>Parachela</taxon>
        <taxon>Hypsibioidea</taxon>
        <taxon>Ramazzottiidae</taxon>
        <taxon>Ramazzottius</taxon>
    </lineage>
</organism>
<sequence length="185" mass="20481">MSNTGPSYGLSAAVSRKLQGKRDPDQEQAALQWIYSILGERPPGGAYEDILRDGQVLCRFAQKINPGLIPRINSGPGQFKLMENIAAFQDACKKLGVRETDVFQTVDLWERRNLSQVTNCLSSLGSVLQKTHPHLPAFGPRVSEESKREFTEEQMRAGEGIIHLQMGTNKGANQAGQNFGNTRHM</sequence>
<evidence type="ECO:0000256" key="5">
    <source>
        <dbReference type="ARBA" id="ARBA00025109"/>
    </source>
</evidence>
<keyword evidence="9" id="KW-1185">Reference proteome</keyword>
<dbReference type="PROSITE" id="PS51122">
    <property type="entry name" value="CALPONIN_2"/>
    <property type="match status" value="1"/>
</dbReference>
<evidence type="ECO:0000313" key="8">
    <source>
        <dbReference type="EMBL" id="GAV00163.1"/>
    </source>
</evidence>
<feature type="domain" description="Calponin-homology (CH)" evidence="7">
    <location>
        <begin position="24"/>
        <end position="129"/>
    </location>
</feature>
<gene>
    <name evidence="8" type="primary">RvY_11050-1</name>
    <name evidence="8" type="synonym">RvY_11050.1</name>
    <name evidence="8" type="ORF">RvY_11050</name>
</gene>
<evidence type="ECO:0000259" key="7">
    <source>
        <dbReference type="PROSITE" id="PS50021"/>
    </source>
</evidence>
<dbReference type="InterPro" id="IPR001997">
    <property type="entry name" value="Calponin/LIMCH1"/>
</dbReference>
<accession>A0A1D1VJ87</accession>
<dbReference type="CDD" id="cd21207">
    <property type="entry name" value="CH_dMP20-like"/>
    <property type="match status" value="1"/>
</dbReference>
<dbReference type="OrthoDB" id="21595at2759"/>
<dbReference type="InterPro" id="IPR003096">
    <property type="entry name" value="SM22_calponin"/>
</dbReference>
<dbReference type="Pfam" id="PF00307">
    <property type="entry name" value="CH"/>
    <property type="match status" value="1"/>
</dbReference>
<dbReference type="PROSITE" id="PS50021">
    <property type="entry name" value="CH"/>
    <property type="match status" value="1"/>
</dbReference>
<keyword evidence="2" id="KW-0677">Repeat</keyword>
<dbReference type="InterPro" id="IPR036872">
    <property type="entry name" value="CH_dom_sf"/>
</dbReference>
<evidence type="ECO:0000256" key="4">
    <source>
        <dbReference type="ARBA" id="ARBA00023203"/>
    </source>
</evidence>
<dbReference type="AlphaFoldDB" id="A0A1D1VJ87"/>
<dbReference type="SMART" id="SM00033">
    <property type="entry name" value="CH"/>
    <property type="match status" value="1"/>
</dbReference>
<dbReference type="GO" id="GO:0005516">
    <property type="term" value="F:calmodulin binding"/>
    <property type="evidence" value="ECO:0007669"/>
    <property type="project" value="UniProtKB-KW"/>
</dbReference>
<dbReference type="GO" id="GO:0007015">
    <property type="term" value="P:actin filament organization"/>
    <property type="evidence" value="ECO:0007669"/>
    <property type="project" value="TreeGrafter"/>
</dbReference>
<comment type="function">
    <text evidence="5 6">Thin filament-associated protein that is implicated in the regulation and modulation of smooth muscle contraction. It is capable of binding to actin, calmodulin and tropomyosin. The interaction of calponin with actin inhibits the actomyosin Mg-ATPase activity.</text>
</comment>
<dbReference type="GO" id="GO:0051015">
    <property type="term" value="F:actin filament binding"/>
    <property type="evidence" value="ECO:0007669"/>
    <property type="project" value="TreeGrafter"/>
</dbReference>
<dbReference type="GO" id="GO:0015629">
    <property type="term" value="C:actin cytoskeleton"/>
    <property type="evidence" value="ECO:0007669"/>
    <property type="project" value="TreeGrafter"/>
</dbReference>
<evidence type="ECO:0000256" key="1">
    <source>
        <dbReference type="ARBA" id="ARBA00009631"/>
    </source>
</evidence>
<dbReference type="PANTHER" id="PTHR47385">
    <property type="entry name" value="CALPONIN"/>
    <property type="match status" value="1"/>
</dbReference>
<keyword evidence="3 6" id="KW-0112">Calmodulin-binding</keyword>
<proteinExistence type="inferred from homology"/>
<dbReference type="InterPro" id="IPR050606">
    <property type="entry name" value="Calponin-like"/>
</dbReference>
<evidence type="ECO:0000313" key="9">
    <source>
        <dbReference type="Proteomes" id="UP000186922"/>
    </source>
</evidence>
<reference evidence="8 9" key="1">
    <citation type="journal article" date="2016" name="Nat. Commun.">
        <title>Extremotolerant tardigrade genome and improved radiotolerance of human cultured cells by tardigrade-unique protein.</title>
        <authorList>
            <person name="Hashimoto T."/>
            <person name="Horikawa D.D."/>
            <person name="Saito Y."/>
            <person name="Kuwahara H."/>
            <person name="Kozuka-Hata H."/>
            <person name="Shin-I T."/>
            <person name="Minakuchi Y."/>
            <person name="Ohishi K."/>
            <person name="Motoyama A."/>
            <person name="Aizu T."/>
            <person name="Enomoto A."/>
            <person name="Kondo K."/>
            <person name="Tanaka S."/>
            <person name="Hara Y."/>
            <person name="Koshikawa S."/>
            <person name="Sagara H."/>
            <person name="Miura T."/>
            <person name="Yokobori S."/>
            <person name="Miyagawa K."/>
            <person name="Suzuki Y."/>
            <person name="Kubo T."/>
            <person name="Oyama M."/>
            <person name="Kohara Y."/>
            <person name="Fujiyama A."/>
            <person name="Arakawa K."/>
            <person name="Katayama T."/>
            <person name="Toyoda A."/>
            <person name="Kunieda T."/>
        </authorList>
    </citation>
    <scope>NUCLEOTIDE SEQUENCE [LARGE SCALE GENOMIC DNA]</scope>
    <source>
        <strain evidence="8 9">YOKOZUNA-1</strain>
    </source>
</reference>
<comment type="caution">
    <text evidence="8">The sequence shown here is derived from an EMBL/GenBank/DDBJ whole genome shotgun (WGS) entry which is preliminary data.</text>
</comment>
<evidence type="ECO:0000256" key="2">
    <source>
        <dbReference type="ARBA" id="ARBA00022737"/>
    </source>
</evidence>
<dbReference type="PROSITE" id="PS01052">
    <property type="entry name" value="CALPONIN_1"/>
    <property type="match status" value="1"/>
</dbReference>
<evidence type="ECO:0000256" key="6">
    <source>
        <dbReference type="RuleBase" id="RU361224"/>
    </source>
</evidence>
<dbReference type="Proteomes" id="UP000186922">
    <property type="component" value="Unassembled WGS sequence"/>
</dbReference>
<dbReference type="PANTHER" id="PTHR47385:SF24">
    <property type="entry name" value="MUSCLE-SPECIFIC PROTEIN 20"/>
    <property type="match status" value="1"/>
</dbReference>
<dbReference type="Gene3D" id="1.10.418.10">
    <property type="entry name" value="Calponin-like domain"/>
    <property type="match status" value="1"/>
</dbReference>
<dbReference type="Pfam" id="PF00402">
    <property type="entry name" value="Calponin"/>
    <property type="match status" value="1"/>
</dbReference>
<name>A0A1D1VJ87_RAMVA</name>
<dbReference type="GO" id="GO:0031032">
    <property type="term" value="P:actomyosin structure organization"/>
    <property type="evidence" value="ECO:0007669"/>
    <property type="project" value="InterPro"/>
</dbReference>
<protein>
    <recommendedName>
        <fullName evidence="6">Calponin</fullName>
    </recommendedName>
</protein>
<dbReference type="SUPFAM" id="SSF47576">
    <property type="entry name" value="Calponin-homology domain, CH-domain"/>
    <property type="match status" value="1"/>
</dbReference>
<dbReference type="PRINTS" id="PR00889">
    <property type="entry name" value="CALPONIN"/>
</dbReference>
<dbReference type="EMBL" id="BDGG01000006">
    <property type="protein sequence ID" value="GAV00163.1"/>
    <property type="molecule type" value="Genomic_DNA"/>
</dbReference>
<keyword evidence="4 6" id="KW-0009">Actin-binding</keyword>
<dbReference type="STRING" id="947166.A0A1D1VJ87"/>